<dbReference type="VEuPathDB" id="TrichDB:TRFO_14936"/>
<reference evidence="2" key="1">
    <citation type="submission" date="2016-10" db="EMBL/GenBank/DDBJ databases">
        <authorList>
            <person name="Benchimol M."/>
            <person name="Almeida L.G."/>
            <person name="Vasconcelos A.T."/>
            <person name="Perreira-Neves A."/>
            <person name="Rosa I.A."/>
            <person name="Tasca T."/>
            <person name="Bogo M.R."/>
            <person name="de Souza W."/>
        </authorList>
    </citation>
    <scope>NUCLEOTIDE SEQUENCE [LARGE SCALE GENOMIC DNA]</scope>
    <source>
        <strain evidence="2">K</strain>
    </source>
</reference>
<feature type="region of interest" description="Disordered" evidence="1">
    <location>
        <begin position="1"/>
        <end position="22"/>
    </location>
</feature>
<gene>
    <name evidence="2" type="ORF">TRFO_14936</name>
</gene>
<name>A0A1J4KY53_9EUKA</name>
<organism evidence="2 3">
    <name type="scientific">Tritrichomonas foetus</name>
    <dbReference type="NCBI Taxonomy" id="1144522"/>
    <lineage>
        <taxon>Eukaryota</taxon>
        <taxon>Metamonada</taxon>
        <taxon>Parabasalia</taxon>
        <taxon>Tritrichomonadida</taxon>
        <taxon>Tritrichomonadidae</taxon>
        <taxon>Tritrichomonas</taxon>
    </lineage>
</organism>
<accession>A0A1J4KY53</accession>
<evidence type="ECO:0000313" key="2">
    <source>
        <dbReference type="EMBL" id="OHT14636.1"/>
    </source>
</evidence>
<feature type="compositionally biased region" description="Low complexity" evidence="1">
    <location>
        <begin position="163"/>
        <end position="173"/>
    </location>
</feature>
<feature type="region of interest" description="Disordered" evidence="1">
    <location>
        <begin position="117"/>
        <end position="196"/>
    </location>
</feature>
<evidence type="ECO:0000256" key="1">
    <source>
        <dbReference type="SAM" id="MobiDB-lite"/>
    </source>
</evidence>
<feature type="compositionally biased region" description="Low complexity" evidence="1">
    <location>
        <begin position="122"/>
        <end position="135"/>
    </location>
</feature>
<feature type="compositionally biased region" description="Low complexity" evidence="1">
    <location>
        <begin position="180"/>
        <end position="193"/>
    </location>
</feature>
<evidence type="ECO:0000313" key="3">
    <source>
        <dbReference type="Proteomes" id="UP000179807"/>
    </source>
</evidence>
<comment type="caution">
    <text evidence="2">The sequence shown here is derived from an EMBL/GenBank/DDBJ whole genome shotgun (WGS) entry which is preliminary data.</text>
</comment>
<dbReference type="Proteomes" id="UP000179807">
    <property type="component" value="Unassembled WGS sequence"/>
</dbReference>
<dbReference type="RefSeq" id="XP_068367772.1">
    <property type="nucleotide sequence ID" value="XM_068498101.1"/>
</dbReference>
<sequence>MYPSIGVHSPPPVGRDDSDKDASSVSIDVIGDSLFEISSSPALDFIKKICPVKPTRNILTSIGVVLSTLTGIPLSRYYRRSFVNIIKWYDLYLDVLIPYAPFIIVVVDAASEVVRNDQQVPQQANTQDSQNSDSNSGDDMENENNNNNNDNSNQNNIGIDAVNDNNINENADLNNEDENSQNNNMNTNNDSNNGDIVPNDVSGNFIDRIINSEIVDDFDDLFHGTIEVDVTEIQLSDDDDDEEEEEYFFGDDI</sequence>
<protein>
    <submittedName>
        <fullName evidence="2">Uncharacterized protein</fullName>
    </submittedName>
</protein>
<feature type="compositionally biased region" description="Low complexity" evidence="1">
    <location>
        <begin position="143"/>
        <end position="156"/>
    </location>
</feature>
<dbReference type="AlphaFoldDB" id="A0A1J4KY53"/>
<proteinExistence type="predicted"/>
<dbReference type="EMBL" id="MLAK01000335">
    <property type="protein sequence ID" value="OHT14636.1"/>
    <property type="molecule type" value="Genomic_DNA"/>
</dbReference>
<dbReference type="GeneID" id="94832805"/>
<keyword evidence="3" id="KW-1185">Reference proteome</keyword>